<dbReference type="GO" id="GO:0004674">
    <property type="term" value="F:protein serine/threonine kinase activity"/>
    <property type="evidence" value="ECO:0007669"/>
    <property type="project" value="UniProtKB-KW"/>
</dbReference>
<comment type="catalytic activity">
    <reaction evidence="11">
        <text>L-seryl-[protein] + ATP = O-phospho-L-seryl-[protein] + ADP + H(+)</text>
        <dbReference type="Rhea" id="RHEA:17989"/>
        <dbReference type="Rhea" id="RHEA-COMP:9863"/>
        <dbReference type="Rhea" id="RHEA-COMP:11604"/>
        <dbReference type="ChEBI" id="CHEBI:15378"/>
        <dbReference type="ChEBI" id="CHEBI:29999"/>
        <dbReference type="ChEBI" id="CHEBI:30616"/>
        <dbReference type="ChEBI" id="CHEBI:83421"/>
        <dbReference type="ChEBI" id="CHEBI:456216"/>
        <dbReference type="EC" id="2.7.11.1"/>
    </reaction>
</comment>
<name>R0FW31_9BRAS</name>
<dbReference type="CDD" id="cd12195">
    <property type="entry name" value="CIPK_C"/>
    <property type="match status" value="1"/>
</dbReference>
<feature type="domain" description="Protein kinase" evidence="14">
    <location>
        <begin position="20"/>
        <end position="276"/>
    </location>
</feature>
<dbReference type="SMART" id="SM00220">
    <property type="entry name" value="S_TKc"/>
    <property type="match status" value="1"/>
</dbReference>
<dbReference type="GO" id="GO:0005524">
    <property type="term" value="F:ATP binding"/>
    <property type="evidence" value="ECO:0007669"/>
    <property type="project" value="UniProtKB-UniRule"/>
</dbReference>
<dbReference type="AlphaFoldDB" id="R0FW31"/>
<evidence type="ECO:0000256" key="11">
    <source>
        <dbReference type="ARBA" id="ARBA00048679"/>
    </source>
</evidence>
<dbReference type="InterPro" id="IPR008271">
    <property type="entry name" value="Ser/Thr_kinase_AS"/>
</dbReference>
<evidence type="ECO:0000256" key="6">
    <source>
        <dbReference type="ARBA" id="ARBA00022741"/>
    </source>
</evidence>
<dbReference type="PANTHER" id="PTHR43895:SF151">
    <property type="entry name" value="CBL-INTERACTING SERINE_THREONINE-PROTEIN KINASE 11"/>
    <property type="match status" value="1"/>
</dbReference>
<dbReference type="PANTHER" id="PTHR43895">
    <property type="entry name" value="CALCIUM/CALMODULIN-DEPENDENT PROTEIN KINASE KINASE-RELATED"/>
    <property type="match status" value="1"/>
</dbReference>
<dbReference type="FunFam" id="3.30.200.20:FF:000096">
    <property type="entry name" value="Non-specific serine/threonine protein kinase"/>
    <property type="match status" value="1"/>
</dbReference>
<dbReference type="InterPro" id="IPR018451">
    <property type="entry name" value="NAF/FISL_domain"/>
</dbReference>
<dbReference type="EC" id="2.7.11.1" evidence="3"/>
<gene>
    <name evidence="16" type="ORF">CARUB_v10023256mg</name>
</gene>
<keyword evidence="6 12" id="KW-0547">Nucleotide-binding</keyword>
<dbReference type="SUPFAM" id="SSF56112">
    <property type="entry name" value="Protein kinase-like (PK-like)"/>
    <property type="match status" value="1"/>
</dbReference>
<dbReference type="GO" id="GO:0007165">
    <property type="term" value="P:signal transduction"/>
    <property type="evidence" value="ECO:0007669"/>
    <property type="project" value="InterPro"/>
</dbReference>
<dbReference type="STRING" id="81985.R0FW31"/>
<evidence type="ECO:0000256" key="4">
    <source>
        <dbReference type="ARBA" id="ARBA00022527"/>
    </source>
</evidence>
<dbReference type="InterPro" id="IPR011009">
    <property type="entry name" value="Kinase-like_dom_sf"/>
</dbReference>
<dbReference type="PROSITE" id="PS50816">
    <property type="entry name" value="NAF"/>
    <property type="match status" value="1"/>
</dbReference>
<reference evidence="17" key="1">
    <citation type="journal article" date="2013" name="Nat. Genet.">
        <title>The Capsella rubella genome and the genomic consequences of rapid mating system evolution.</title>
        <authorList>
            <person name="Slotte T."/>
            <person name="Hazzouri K.M."/>
            <person name="Agren J.A."/>
            <person name="Koenig D."/>
            <person name="Maumus F."/>
            <person name="Guo Y.L."/>
            <person name="Steige K."/>
            <person name="Platts A.E."/>
            <person name="Escobar J.S."/>
            <person name="Newman L.K."/>
            <person name="Wang W."/>
            <person name="Mandakova T."/>
            <person name="Vello E."/>
            <person name="Smith L.M."/>
            <person name="Henz S.R."/>
            <person name="Steffen J."/>
            <person name="Takuno S."/>
            <person name="Brandvain Y."/>
            <person name="Coop G."/>
            <person name="Andolfatto P."/>
            <person name="Hu T.T."/>
            <person name="Blanchette M."/>
            <person name="Clark R.M."/>
            <person name="Quesneville H."/>
            <person name="Nordborg M."/>
            <person name="Gaut B.S."/>
            <person name="Lysak M.A."/>
            <person name="Jenkins J."/>
            <person name="Grimwood J."/>
            <person name="Chapman J."/>
            <person name="Prochnik S."/>
            <person name="Shu S."/>
            <person name="Rokhsar D."/>
            <person name="Schmutz J."/>
            <person name="Weigel D."/>
            <person name="Wright S.I."/>
        </authorList>
    </citation>
    <scope>NUCLEOTIDE SEQUENCE [LARGE SCALE GENOMIC DNA]</scope>
    <source>
        <strain evidence="17">cv. Monte Gargano</strain>
    </source>
</reference>
<dbReference type="Gene3D" id="3.30.200.20">
    <property type="entry name" value="Phosphorylase Kinase, domain 1"/>
    <property type="match status" value="1"/>
</dbReference>
<evidence type="ECO:0000256" key="8">
    <source>
        <dbReference type="ARBA" id="ARBA00022840"/>
    </source>
</evidence>
<dbReference type="PROSITE" id="PS00108">
    <property type="entry name" value="PROTEIN_KINASE_ST"/>
    <property type="match status" value="1"/>
</dbReference>
<dbReference type="EMBL" id="KB870808">
    <property type="protein sequence ID" value="EOA27157.1"/>
    <property type="molecule type" value="Genomic_DNA"/>
</dbReference>
<proteinExistence type="inferred from homology"/>
<keyword evidence="7" id="KW-0418">Kinase</keyword>
<evidence type="ECO:0000256" key="1">
    <source>
        <dbReference type="ARBA" id="ARBA00001936"/>
    </source>
</evidence>
<dbReference type="PROSITE" id="PS00107">
    <property type="entry name" value="PROTEIN_KINASE_ATP"/>
    <property type="match status" value="1"/>
</dbReference>
<dbReference type="OrthoDB" id="193931at2759"/>
<dbReference type="Gene3D" id="3.30.310.80">
    <property type="entry name" value="Kinase associated domain 1, KA1"/>
    <property type="match status" value="1"/>
</dbReference>
<dbReference type="KEGG" id="crb:17890212"/>
<dbReference type="InterPro" id="IPR017441">
    <property type="entry name" value="Protein_kinase_ATP_BS"/>
</dbReference>
<dbReference type="GO" id="GO:0106310">
    <property type="term" value="F:protein serine kinase activity"/>
    <property type="evidence" value="ECO:0007669"/>
    <property type="project" value="RHEA"/>
</dbReference>
<keyword evidence="9" id="KW-0464">Manganese</keyword>
<evidence type="ECO:0000259" key="14">
    <source>
        <dbReference type="PROSITE" id="PS50011"/>
    </source>
</evidence>
<dbReference type="eggNOG" id="KOG0583">
    <property type="taxonomic scope" value="Eukaryota"/>
</dbReference>
<keyword evidence="8 12" id="KW-0067">ATP-binding</keyword>
<comment type="similarity">
    <text evidence="2">Belongs to the protein kinase superfamily. CAMK Ser/Thr protein kinase family. SNF1 subfamily.</text>
</comment>
<feature type="binding site" evidence="12">
    <location>
        <position position="49"/>
    </location>
    <ligand>
        <name>ATP</name>
        <dbReference type="ChEBI" id="CHEBI:30616"/>
    </ligand>
</feature>
<dbReference type="FunFam" id="1.10.510.10:FF:000653">
    <property type="entry name" value="Non-specific serine/threonine protein kinase"/>
    <property type="match status" value="1"/>
</dbReference>
<sequence>MPEIEIVPGGDNTAALFGKYELGKLLGCGAFAKVYHARDRRTGQSVAVKILNKKKLLANPALANNIKREISIMRRLSHPNIVRLHEVMATKAKIFFAMEFVKGGELFNKISKHGRLAEDLSRRYFQQLISAVGYCHARGVYHRDLKPENLLIDENGNLKVSDFGLSALTDQIRPDGLLHTLCGTPAYVAPEILSKKGYEGAKVDVWSCGIVLFVLAAGYLPFSDPNLMNMYKKIYKGEYRCPRWMSPDLKRFVSRLLDNNPETRITIDEILIDPWFVKGGLKQIKFHDEIEKDPKMELEAVKNLNAFDLISYSSGLDLSGLFDGCSSGSIGESERFLSEKSPEKLAEEVEGFAREEKLRMKKMEEEEYGFEMEGQNGKFVIGICISRLNDLLVVVEARRRGGDDDCYKEMWNDKLRVQLFRDCDQTPPNASV</sequence>
<evidence type="ECO:0000256" key="9">
    <source>
        <dbReference type="ARBA" id="ARBA00023211"/>
    </source>
</evidence>
<evidence type="ECO:0000256" key="12">
    <source>
        <dbReference type="PROSITE-ProRule" id="PRU10141"/>
    </source>
</evidence>
<comment type="catalytic activity">
    <reaction evidence="10">
        <text>L-threonyl-[protein] + ATP = O-phospho-L-threonyl-[protein] + ADP + H(+)</text>
        <dbReference type="Rhea" id="RHEA:46608"/>
        <dbReference type="Rhea" id="RHEA-COMP:11060"/>
        <dbReference type="Rhea" id="RHEA-COMP:11605"/>
        <dbReference type="ChEBI" id="CHEBI:15378"/>
        <dbReference type="ChEBI" id="CHEBI:30013"/>
        <dbReference type="ChEBI" id="CHEBI:30616"/>
        <dbReference type="ChEBI" id="CHEBI:61977"/>
        <dbReference type="ChEBI" id="CHEBI:456216"/>
        <dbReference type="EC" id="2.7.11.1"/>
    </reaction>
</comment>
<dbReference type="Proteomes" id="UP000029121">
    <property type="component" value="Unassembled WGS sequence"/>
</dbReference>
<feature type="domain" description="NAF" evidence="15">
    <location>
        <begin position="299"/>
        <end position="323"/>
    </location>
</feature>
<evidence type="ECO:0000256" key="2">
    <source>
        <dbReference type="ARBA" id="ARBA00006234"/>
    </source>
</evidence>
<evidence type="ECO:0000256" key="3">
    <source>
        <dbReference type="ARBA" id="ARBA00012513"/>
    </source>
</evidence>
<organism evidence="16 17">
    <name type="scientific">Capsella rubella</name>
    <dbReference type="NCBI Taxonomy" id="81985"/>
    <lineage>
        <taxon>Eukaryota</taxon>
        <taxon>Viridiplantae</taxon>
        <taxon>Streptophyta</taxon>
        <taxon>Embryophyta</taxon>
        <taxon>Tracheophyta</taxon>
        <taxon>Spermatophyta</taxon>
        <taxon>Magnoliopsida</taxon>
        <taxon>eudicotyledons</taxon>
        <taxon>Gunneridae</taxon>
        <taxon>Pentapetalae</taxon>
        <taxon>rosids</taxon>
        <taxon>malvids</taxon>
        <taxon>Brassicales</taxon>
        <taxon>Brassicaceae</taxon>
        <taxon>Camelineae</taxon>
        <taxon>Capsella</taxon>
    </lineage>
</organism>
<evidence type="ECO:0000259" key="15">
    <source>
        <dbReference type="PROSITE" id="PS50816"/>
    </source>
</evidence>
<accession>R0FW31</accession>
<dbReference type="Pfam" id="PF00069">
    <property type="entry name" value="Pkinase"/>
    <property type="match status" value="1"/>
</dbReference>
<dbReference type="PROSITE" id="PS50011">
    <property type="entry name" value="PROTEIN_KINASE_DOM"/>
    <property type="match status" value="1"/>
</dbReference>
<protein>
    <recommendedName>
        <fullName evidence="3">non-specific serine/threonine protein kinase</fullName>
        <ecNumber evidence="3">2.7.11.1</ecNumber>
    </recommendedName>
</protein>
<evidence type="ECO:0000256" key="5">
    <source>
        <dbReference type="ARBA" id="ARBA00022679"/>
    </source>
</evidence>
<keyword evidence="5" id="KW-0808">Transferase</keyword>
<dbReference type="Pfam" id="PF03822">
    <property type="entry name" value="NAF"/>
    <property type="match status" value="1"/>
</dbReference>
<evidence type="ECO:0000313" key="16">
    <source>
        <dbReference type="EMBL" id="EOA27157.1"/>
    </source>
</evidence>
<dbReference type="Gene3D" id="1.10.510.10">
    <property type="entry name" value="Transferase(Phosphotransferase) domain 1"/>
    <property type="match status" value="1"/>
</dbReference>
<keyword evidence="4 13" id="KW-0723">Serine/threonine-protein kinase</keyword>
<keyword evidence="17" id="KW-1185">Reference proteome</keyword>
<evidence type="ECO:0000256" key="7">
    <source>
        <dbReference type="ARBA" id="ARBA00022777"/>
    </source>
</evidence>
<evidence type="ECO:0000256" key="13">
    <source>
        <dbReference type="RuleBase" id="RU000304"/>
    </source>
</evidence>
<comment type="cofactor">
    <cofactor evidence="1">
        <name>Mn(2+)</name>
        <dbReference type="ChEBI" id="CHEBI:29035"/>
    </cofactor>
</comment>
<evidence type="ECO:0000256" key="10">
    <source>
        <dbReference type="ARBA" id="ARBA00047899"/>
    </source>
</evidence>
<evidence type="ECO:0000313" key="17">
    <source>
        <dbReference type="Proteomes" id="UP000029121"/>
    </source>
</evidence>
<dbReference type="InterPro" id="IPR004041">
    <property type="entry name" value="NAF_dom"/>
</dbReference>
<dbReference type="InterPro" id="IPR000719">
    <property type="entry name" value="Prot_kinase_dom"/>
</dbReference>